<name>A0A284QWF1_ARMOS</name>
<evidence type="ECO:0000256" key="5">
    <source>
        <dbReference type="SAM" id="MobiDB-lite"/>
    </source>
</evidence>
<comment type="subcellular location">
    <subcellularLocation>
        <location evidence="1">Membrane</location>
        <topology evidence="1">Multi-pass membrane protein</topology>
    </subcellularLocation>
</comment>
<feature type="transmembrane region" description="Helical" evidence="6">
    <location>
        <begin position="185"/>
        <end position="211"/>
    </location>
</feature>
<keyword evidence="3 6" id="KW-1133">Transmembrane helix</keyword>
<dbReference type="AlphaFoldDB" id="A0A284QWF1"/>
<dbReference type="GO" id="GO:0005886">
    <property type="term" value="C:plasma membrane"/>
    <property type="evidence" value="ECO:0007669"/>
    <property type="project" value="TreeGrafter"/>
</dbReference>
<dbReference type="CDD" id="cd00637">
    <property type="entry name" value="7tm_classA_rhodopsin-like"/>
    <property type="match status" value="1"/>
</dbReference>
<dbReference type="GO" id="GO:0007189">
    <property type="term" value="P:adenylate cyclase-activating G protein-coupled receptor signaling pathway"/>
    <property type="evidence" value="ECO:0007669"/>
    <property type="project" value="TreeGrafter"/>
</dbReference>
<feature type="transmembrane region" description="Helical" evidence="6">
    <location>
        <begin position="247"/>
        <end position="266"/>
    </location>
</feature>
<dbReference type="Gene3D" id="1.20.1070.10">
    <property type="entry name" value="Rhodopsin 7-helix transmembrane proteins"/>
    <property type="match status" value="1"/>
</dbReference>
<feature type="transmembrane region" description="Helical" evidence="6">
    <location>
        <begin position="278"/>
        <end position="298"/>
    </location>
</feature>
<evidence type="ECO:0000256" key="3">
    <source>
        <dbReference type="ARBA" id="ARBA00022989"/>
    </source>
</evidence>
<evidence type="ECO:0000256" key="4">
    <source>
        <dbReference type="ARBA" id="ARBA00023136"/>
    </source>
</evidence>
<reference evidence="8" key="1">
    <citation type="journal article" date="2017" name="Nat. Ecol. Evol.">
        <title>Genome expansion and lineage-specific genetic innovations in the forest pathogenic fungi Armillaria.</title>
        <authorList>
            <person name="Sipos G."/>
            <person name="Prasanna A.N."/>
            <person name="Walter M.C."/>
            <person name="O'Connor E."/>
            <person name="Balint B."/>
            <person name="Krizsan K."/>
            <person name="Kiss B."/>
            <person name="Hess J."/>
            <person name="Varga T."/>
            <person name="Slot J."/>
            <person name="Riley R."/>
            <person name="Boka B."/>
            <person name="Rigling D."/>
            <person name="Barry K."/>
            <person name="Lee J."/>
            <person name="Mihaltcheva S."/>
            <person name="LaButti K."/>
            <person name="Lipzen A."/>
            <person name="Waldron R."/>
            <person name="Moloney N.M."/>
            <person name="Sperisen C."/>
            <person name="Kredics L."/>
            <person name="Vagvoelgyi C."/>
            <person name="Patrignani A."/>
            <person name="Fitzpatrick D."/>
            <person name="Nagy I."/>
            <person name="Doyle S."/>
            <person name="Anderson J.B."/>
            <person name="Grigoriev I.V."/>
            <person name="Gueldener U."/>
            <person name="Muensterkoetter M."/>
            <person name="Nagy L.G."/>
        </authorList>
    </citation>
    <scope>NUCLEOTIDE SEQUENCE [LARGE SCALE GENOMIC DNA]</scope>
    <source>
        <strain evidence="8">C18/9</strain>
    </source>
</reference>
<organism evidence="7 8">
    <name type="scientific">Armillaria ostoyae</name>
    <name type="common">Armillaria root rot fungus</name>
    <dbReference type="NCBI Taxonomy" id="47428"/>
    <lineage>
        <taxon>Eukaryota</taxon>
        <taxon>Fungi</taxon>
        <taxon>Dikarya</taxon>
        <taxon>Basidiomycota</taxon>
        <taxon>Agaricomycotina</taxon>
        <taxon>Agaricomycetes</taxon>
        <taxon>Agaricomycetidae</taxon>
        <taxon>Agaricales</taxon>
        <taxon>Marasmiineae</taxon>
        <taxon>Physalacriaceae</taxon>
        <taxon>Armillaria</taxon>
    </lineage>
</organism>
<gene>
    <name evidence="7" type="ORF">ARMOST_04073</name>
</gene>
<keyword evidence="2 6" id="KW-0812">Transmembrane</keyword>
<feature type="region of interest" description="Disordered" evidence="5">
    <location>
        <begin position="348"/>
        <end position="374"/>
    </location>
</feature>
<keyword evidence="4 6" id="KW-0472">Membrane</keyword>
<dbReference type="PANTHER" id="PTHR23112:SF37">
    <property type="entry name" value="G PROTEIN-COUPLED RECEPTOR GPR1"/>
    <property type="match status" value="1"/>
</dbReference>
<proteinExistence type="predicted"/>
<dbReference type="OMA" id="FLISFHW"/>
<evidence type="ECO:0000313" key="8">
    <source>
        <dbReference type="Proteomes" id="UP000219338"/>
    </source>
</evidence>
<dbReference type="OrthoDB" id="100006at2759"/>
<feature type="transmembrane region" description="Helical" evidence="6">
    <location>
        <begin position="58"/>
        <end position="78"/>
    </location>
</feature>
<dbReference type="STRING" id="47428.A0A284QWF1"/>
<accession>A0A284QWF1</accession>
<feature type="transmembrane region" description="Helical" evidence="6">
    <location>
        <begin position="106"/>
        <end position="128"/>
    </location>
</feature>
<protein>
    <submittedName>
        <fullName evidence="7">Uncharacterized protein</fullName>
    </submittedName>
</protein>
<feature type="transmembrane region" description="Helical" evidence="6">
    <location>
        <begin position="135"/>
        <end position="155"/>
    </location>
</feature>
<keyword evidence="8" id="KW-1185">Reference proteome</keyword>
<dbReference type="GO" id="GO:0004930">
    <property type="term" value="F:G protein-coupled receptor activity"/>
    <property type="evidence" value="ECO:0007669"/>
    <property type="project" value="TreeGrafter"/>
</dbReference>
<evidence type="ECO:0000313" key="7">
    <source>
        <dbReference type="EMBL" id="SJL00759.1"/>
    </source>
</evidence>
<dbReference type="EMBL" id="FUEG01000002">
    <property type="protein sequence ID" value="SJL00759.1"/>
    <property type="molecule type" value="Genomic_DNA"/>
</dbReference>
<sequence>MSALDPPFDSGVRTGLIIIVVIACLSATAVSSLLAFIGYSVVTIKKGATRKWHVSTHVHYYFVNLLVCDLVQAIGSIMNAKWVVESRVIEGSLCTTQGIIKQIGDVGVALSTLSMAIHTSLVLVFRFYLRPELALFVIAGIWIFIVLIIGISAGVHRGDNYYGSTQYWCWITDDFDTERIALEYLWVWTTAVLNIVCYILIALMIRGLIVVNGHKISFRHRSAIVDTFHRVNNPTARRSKTLAVQMLFYPAVYIATVTPVSVVRWLEFGGTSVPFSATAFASVCFSCSGLFNVILFSVTRPGIVPIRGLTNSDERDGESHGTVMSPIHSPKPPVSPRIHEALEAYDWVPDTGPRKGSNITDDSRDFDSVFHGVK</sequence>
<evidence type="ECO:0000256" key="2">
    <source>
        <dbReference type="ARBA" id="ARBA00022692"/>
    </source>
</evidence>
<dbReference type="PANTHER" id="PTHR23112">
    <property type="entry name" value="G PROTEIN-COUPLED RECEPTOR 157-RELATED"/>
    <property type="match status" value="1"/>
</dbReference>
<feature type="region of interest" description="Disordered" evidence="5">
    <location>
        <begin position="309"/>
        <end position="333"/>
    </location>
</feature>
<dbReference type="Proteomes" id="UP000219338">
    <property type="component" value="Unassembled WGS sequence"/>
</dbReference>
<evidence type="ECO:0000256" key="1">
    <source>
        <dbReference type="ARBA" id="ARBA00004141"/>
    </source>
</evidence>
<feature type="transmembrane region" description="Helical" evidence="6">
    <location>
        <begin position="15"/>
        <end position="37"/>
    </location>
</feature>
<dbReference type="SUPFAM" id="SSF81321">
    <property type="entry name" value="Family A G protein-coupled receptor-like"/>
    <property type="match status" value="1"/>
</dbReference>
<evidence type="ECO:0000256" key="6">
    <source>
        <dbReference type="SAM" id="Phobius"/>
    </source>
</evidence>